<organism evidence="4 5">
    <name type="scientific">Devosia insulae DS-56</name>
    <dbReference type="NCBI Taxonomy" id="1116389"/>
    <lineage>
        <taxon>Bacteria</taxon>
        <taxon>Pseudomonadati</taxon>
        <taxon>Pseudomonadota</taxon>
        <taxon>Alphaproteobacteria</taxon>
        <taxon>Hyphomicrobiales</taxon>
        <taxon>Devosiaceae</taxon>
        <taxon>Devosia</taxon>
    </lineage>
</organism>
<dbReference type="AlphaFoldDB" id="A0A1E5XKH6"/>
<gene>
    <name evidence="4" type="ORF">VW23_027125</name>
</gene>
<sequence>MKILILGGTEEARQLAAQLTKMGHAVTTSLAGRTSDPLLPAGELRVGGFGGGDGMGNYIITERFDRLVDATHPYAEEIKRNAVRAAELAEMRLVRLTRPAWSEPQYAFWKHVANAEEAAASLPKGARALLTVGHTQLDAYLKRTDCSFVVRSIEPPERELPVNATALLARPPFFFNGEFQMMQD</sequence>
<comment type="pathway">
    <text evidence="1">Cofactor biosynthesis; adenosylcobalamin biosynthesis.</text>
</comment>
<reference evidence="4 5" key="1">
    <citation type="journal article" date="2015" name="Genome Announc.">
        <title>Genome Assemblies of Three Soil-Associated Devosia species: D. insulae, D. limi, and D. soli.</title>
        <authorList>
            <person name="Hassan Y.I."/>
            <person name="Lepp D."/>
            <person name="Zhou T."/>
        </authorList>
    </citation>
    <scope>NUCLEOTIDE SEQUENCE [LARGE SCALE GENOMIC DNA]</scope>
    <source>
        <strain evidence="4 5">DS-56</strain>
    </source>
</reference>
<feature type="non-terminal residue" evidence="4">
    <location>
        <position position="184"/>
    </location>
</feature>
<dbReference type="GO" id="GO:0009236">
    <property type="term" value="P:cobalamin biosynthetic process"/>
    <property type="evidence" value="ECO:0007669"/>
    <property type="project" value="UniProtKB-UniPathway"/>
</dbReference>
<protein>
    <recommendedName>
        <fullName evidence="6">Cobalt-precorrin-6A reductase</fullName>
    </recommendedName>
</protein>
<dbReference type="EMBL" id="LAJE02000333">
    <property type="protein sequence ID" value="OEO29101.1"/>
    <property type="molecule type" value="Genomic_DNA"/>
</dbReference>
<dbReference type="PANTHER" id="PTHR36925:SF1">
    <property type="entry name" value="COBALT-PRECORRIN-6A REDUCTASE"/>
    <property type="match status" value="1"/>
</dbReference>
<proteinExistence type="predicted"/>
<dbReference type="PANTHER" id="PTHR36925">
    <property type="entry name" value="COBALT-PRECORRIN-6A REDUCTASE"/>
    <property type="match status" value="1"/>
</dbReference>
<evidence type="ECO:0008006" key="6">
    <source>
        <dbReference type="Google" id="ProtNLM"/>
    </source>
</evidence>
<dbReference type="PROSITE" id="PS51014">
    <property type="entry name" value="COBK_CBIJ"/>
    <property type="match status" value="1"/>
</dbReference>
<dbReference type="Proteomes" id="UP000095463">
    <property type="component" value="Unassembled WGS sequence"/>
</dbReference>
<evidence type="ECO:0000313" key="5">
    <source>
        <dbReference type="Proteomes" id="UP000095463"/>
    </source>
</evidence>
<keyword evidence="3" id="KW-0560">Oxidoreductase</keyword>
<dbReference type="Pfam" id="PF02571">
    <property type="entry name" value="CbiJ"/>
    <property type="match status" value="1"/>
</dbReference>
<dbReference type="InterPro" id="IPR003723">
    <property type="entry name" value="Precorrin-6x_reduct"/>
</dbReference>
<name>A0A1E5XKH6_9HYPH</name>
<keyword evidence="5" id="KW-1185">Reference proteome</keyword>
<evidence type="ECO:0000256" key="1">
    <source>
        <dbReference type="ARBA" id="ARBA00004953"/>
    </source>
</evidence>
<evidence type="ECO:0000256" key="2">
    <source>
        <dbReference type="ARBA" id="ARBA00022573"/>
    </source>
</evidence>
<evidence type="ECO:0000313" key="4">
    <source>
        <dbReference type="EMBL" id="OEO29101.1"/>
    </source>
</evidence>
<dbReference type="UniPathway" id="UPA00148"/>
<dbReference type="RefSeq" id="WP_069911616.1">
    <property type="nucleotide sequence ID" value="NZ_LAJE02000333.1"/>
</dbReference>
<comment type="caution">
    <text evidence="4">The sequence shown here is derived from an EMBL/GenBank/DDBJ whole genome shotgun (WGS) entry which is preliminary data.</text>
</comment>
<keyword evidence="2" id="KW-0169">Cobalamin biosynthesis</keyword>
<evidence type="ECO:0000256" key="3">
    <source>
        <dbReference type="ARBA" id="ARBA00023002"/>
    </source>
</evidence>
<dbReference type="OrthoDB" id="5183775at2"/>
<dbReference type="GO" id="GO:0016994">
    <property type="term" value="F:precorrin-6A reductase activity"/>
    <property type="evidence" value="ECO:0007669"/>
    <property type="project" value="InterPro"/>
</dbReference>
<accession>A0A1E5XKH6</accession>